<feature type="chain" id="PRO_5046002428" evidence="1">
    <location>
        <begin position="21"/>
        <end position="167"/>
    </location>
</feature>
<evidence type="ECO:0000256" key="1">
    <source>
        <dbReference type="SAM" id="SignalP"/>
    </source>
</evidence>
<feature type="signal peptide" evidence="1">
    <location>
        <begin position="1"/>
        <end position="20"/>
    </location>
</feature>
<organism evidence="2 3">
    <name type="scientific">Variovorax ureilyticus</name>
    <dbReference type="NCBI Taxonomy" id="1836198"/>
    <lineage>
        <taxon>Bacteria</taxon>
        <taxon>Pseudomonadati</taxon>
        <taxon>Pseudomonadota</taxon>
        <taxon>Betaproteobacteria</taxon>
        <taxon>Burkholderiales</taxon>
        <taxon>Comamonadaceae</taxon>
        <taxon>Variovorax</taxon>
    </lineage>
</organism>
<evidence type="ECO:0000313" key="3">
    <source>
        <dbReference type="Proteomes" id="UP001365846"/>
    </source>
</evidence>
<reference evidence="2 3" key="1">
    <citation type="submission" date="2024-03" db="EMBL/GenBank/DDBJ databases">
        <title>Novel species of the genus Variovorax.</title>
        <authorList>
            <person name="Liu Q."/>
            <person name="Xin Y.-H."/>
        </authorList>
    </citation>
    <scope>NUCLEOTIDE SEQUENCE [LARGE SCALE GENOMIC DNA]</scope>
    <source>
        <strain evidence="2 3">KACC 18899</strain>
    </source>
</reference>
<proteinExistence type="predicted"/>
<dbReference type="EMBL" id="JBBKZU010000003">
    <property type="protein sequence ID" value="MEJ8811011.1"/>
    <property type="molecule type" value="Genomic_DNA"/>
</dbReference>
<sequence>MIRSWALSILLAAGASAASAADLTVVFVNPENFRDAAYSRSFPSERDREEVMRDVQQHLQRLADRHLGPGDALRIEVLDIDLAGGFSPLRRAGPEVRILTDVTWPRMELRYELSCDGQVIASGRERISDMNYLLMARRSSSSDRFIYERAMLDDWFARRIVAAKEHG</sequence>
<keyword evidence="3" id="KW-1185">Reference proteome</keyword>
<protein>
    <submittedName>
        <fullName evidence="2">DUF3016 domain-containing protein</fullName>
    </submittedName>
</protein>
<dbReference type="RefSeq" id="WP_340356329.1">
    <property type="nucleotide sequence ID" value="NZ_JBBKZU010000003.1"/>
</dbReference>
<dbReference type="Pfam" id="PF11454">
    <property type="entry name" value="DUF3016"/>
    <property type="match status" value="1"/>
</dbReference>
<gene>
    <name evidence="2" type="ORF">WKW77_08015</name>
</gene>
<comment type="caution">
    <text evidence="2">The sequence shown here is derived from an EMBL/GenBank/DDBJ whole genome shotgun (WGS) entry which is preliminary data.</text>
</comment>
<dbReference type="Proteomes" id="UP001365846">
    <property type="component" value="Unassembled WGS sequence"/>
</dbReference>
<dbReference type="InterPro" id="IPR021557">
    <property type="entry name" value="DUF3016"/>
</dbReference>
<keyword evidence="1" id="KW-0732">Signal</keyword>
<evidence type="ECO:0000313" key="2">
    <source>
        <dbReference type="EMBL" id="MEJ8811011.1"/>
    </source>
</evidence>
<accession>A0ABU8VBN0</accession>
<name>A0ABU8VBN0_9BURK</name>